<gene>
    <name evidence="2" type="ORF">SAMN05216276_101675</name>
</gene>
<feature type="region of interest" description="Disordered" evidence="1">
    <location>
        <begin position="236"/>
        <end position="525"/>
    </location>
</feature>
<dbReference type="OrthoDB" id="3533669at2"/>
<dbReference type="Gene3D" id="1.10.287.1060">
    <property type="entry name" value="ESAT-6-like"/>
    <property type="match status" value="1"/>
</dbReference>
<reference evidence="2 3" key="1">
    <citation type="submission" date="2017-06" db="EMBL/GenBank/DDBJ databases">
        <authorList>
            <person name="Kim H.J."/>
            <person name="Triplett B.A."/>
        </authorList>
    </citation>
    <scope>NUCLEOTIDE SEQUENCE [LARGE SCALE GENOMIC DNA]</scope>
    <source>
        <strain evidence="2 3">CGMCC 4.2132</strain>
    </source>
</reference>
<dbReference type="AlphaFoldDB" id="A0A239HE78"/>
<keyword evidence="3" id="KW-1185">Reference proteome</keyword>
<dbReference type="Proteomes" id="UP000198282">
    <property type="component" value="Unassembled WGS sequence"/>
</dbReference>
<feature type="compositionally biased region" description="Polar residues" evidence="1">
    <location>
        <begin position="390"/>
        <end position="402"/>
    </location>
</feature>
<evidence type="ECO:0000313" key="3">
    <source>
        <dbReference type="Proteomes" id="UP000198282"/>
    </source>
</evidence>
<name>A0A239HE78_9ACTN</name>
<feature type="compositionally biased region" description="Gly residues" evidence="1">
    <location>
        <begin position="344"/>
        <end position="372"/>
    </location>
</feature>
<feature type="compositionally biased region" description="Gly residues" evidence="1">
    <location>
        <begin position="430"/>
        <end position="455"/>
    </location>
</feature>
<dbReference type="RefSeq" id="WP_143653260.1">
    <property type="nucleotide sequence ID" value="NZ_FZOD01000016.1"/>
</dbReference>
<dbReference type="EMBL" id="FZOD01000016">
    <property type="protein sequence ID" value="SNS79461.1"/>
    <property type="molecule type" value="Genomic_DNA"/>
</dbReference>
<feature type="compositionally biased region" description="Low complexity" evidence="1">
    <location>
        <begin position="456"/>
        <end position="467"/>
    </location>
</feature>
<feature type="compositionally biased region" description="Low complexity" evidence="1">
    <location>
        <begin position="308"/>
        <end position="343"/>
    </location>
</feature>
<proteinExistence type="predicted"/>
<accession>A0A239HE78</accession>
<protein>
    <submittedName>
        <fullName evidence="2">Uncharacterized protein</fullName>
    </submittedName>
</protein>
<sequence length="525" mass="51577">MAAKEMPIREKIEPGESGDITLDMLKSALADTKPELIENAAGEFRSAMTNLKSLIDCLDRHLDSFDKNWTAGEDAKMVKTQFRRLRESAQSVVDAIVGPNPPGMMGPYVPTGVAPALEMYSSTLKEFRGDNVPQSADRDISFLEGAYEGGTVGAIGGAGVGVFAGGVGAVPGAVIGAVGGTIVGGVTTLFTDGPFQNMFGDSKAEQDLKAAKEHLRKLTQATASVNEAFPHSVKTDIPEFTPLGFTPPNAGAPPGSAYRPGGPGPYPPAGVQSYAPASGGNDFTTPGFGLNGDGPGGPGGGTPGVNGPGWNPSDPNGPGANGPGANEPGWNEPGANGPDANGPGSDGPGANGGTGVGGADGTGSGTNGGTGVGAYPSGDPGRDTKLADYTPQTPGLAAQQNHPGNSGQQGYPGSGSGNSATGIGAPTPGGAVGYGAGGGGGATSGGSAGGAGSGSGADSRGMGSARALSASTGSAMPLIPPGGTGTSEGDEERERSTWLLEDEDLFMSDRPVTSPLIDGAPKGKA</sequence>
<feature type="compositionally biased region" description="Gly residues" evidence="1">
    <location>
        <begin position="289"/>
        <end position="307"/>
    </location>
</feature>
<evidence type="ECO:0000256" key="1">
    <source>
        <dbReference type="SAM" id="MobiDB-lite"/>
    </source>
</evidence>
<evidence type="ECO:0000313" key="2">
    <source>
        <dbReference type="EMBL" id="SNS79461.1"/>
    </source>
</evidence>
<organism evidence="2 3">
    <name type="scientific">Streptosporangium subroseum</name>
    <dbReference type="NCBI Taxonomy" id="106412"/>
    <lineage>
        <taxon>Bacteria</taxon>
        <taxon>Bacillati</taxon>
        <taxon>Actinomycetota</taxon>
        <taxon>Actinomycetes</taxon>
        <taxon>Streptosporangiales</taxon>
        <taxon>Streptosporangiaceae</taxon>
        <taxon>Streptosporangium</taxon>
    </lineage>
</organism>
<feature type="compositionally biased region" description="Low complexity" evidence="1">
    <location>
        <begin position="417"/>
        <end position="429"/>
    </location>
</feature>